<dbReference type="Pfam" id="PF11028">
    <property type="entry name" value="TMEM260-like"/>
    <property type="match status" value="1"/>
</dbReference>
<keyword evidence="3" id="KW-1185">Reference proteome</keyword>
<sequence>MKNHTLLNNLLGWLSFAIAAVVYTMTIEPTASFWDCGEFISTSYKLLVGHPPGAPVFMILGRFFSLFAPDPGSVAYMINVMSALASAFTILFLFWTITHLGRRIYMNKEGQEWRSWAVLGAGFVGALAYTFSDTFWFSAVEGEVYAMSSLFTAVVFWAILKWEDVADHSYANRWLVLIAYLMGLSIGVHLLNLLAIPAIVMVYYFKKYEVSRNGILMALGISALLLVGILYGIIPYTVKIASWFELMFVNGFGAPFNTGIAVYLILLIGGLIFGIWYTQKKQKVILNTILLGVTVIMIGYSSFAMIVIRSYANPTMDQNSPEDVFSMMGYLNREQYGDRPLFSGQYYNSPLDREKSNASEGDPVRIKKDGEYKTVDHKPHYVFDSNTTTLFPRMYSREGRHINKYKYWAGGEPKGRTVQIENKESGQTQSVTLPSFGQNLSFFFNYQVKYMYLRYFMWNFAGRQNDIQGHGEVHKGNWISGIPILDNLRLGDQSKLPDTYKNNPARNKYYLLPLILGLLGLLFQYYSGKQGKQGFWIVMLLFFFTGLAIVLYLNQTPLQPRERDYAYAGSFYAFAIWIGLGVLAVVEGMRKFLPGGVSAVLASILTLVFVPGIMLSENWDDHNRSHRFVARDLAFNYLDTCDENAIIFTNGDNDTFPLWYAQEVEGYRTDVRVCNLSYLQTDWYIDQMGRKAYDSDPLPFSLTHDQYVTGTRDVVHLLPRIQGRVDMKEAIRFLASENPKTKEIPGYPGRIEHLPSKSFSIPVDSLKILQKGIVSENAAELIVPELKIDLNKEYILKNELMILDMLSNNDWNRPIYFAVTVGQDNYASLEDYFQLEGFAYKVVPIKTKADDGQFGRVDTEIMYDKFKNKFRWGGFDDARVYLDENHQRMAMNIRNNMSRLANALLDEGKKEKAVEILDMALSKMPVEKVPHNYFSIFLAEGYYKANEMEKGDRILTDFGRQSFQEINFFSSLSQRKQGNVGDDFQRSLAIYTEIANMSIRFSRDSVREELSKNLAQLPLGVVPDNMLSIFAAEGFYMEGRTLEGDQLLENIARISRQTIQYYMSLPKDQKVHYDYQYRQSVMFDREIEHLLTKYKRDDIMKKLGIEDTTSDTQVLNFSTH</sequence>
<dbReference type="AlphaFoldDB" id="W7Y3G0"/>
<proteinExistence type="predicted"/>
<organism evidence="2 3">
    <name type="scientific">Saccharicrinis fermentans DSM 9555 = JCM 21142</name>
    <dbReference type="NCBI Taxonomy" id="869213"/>
    <lineage>
        <taxon>Bacteria</taxon>
        <taxon>Pseudomonadati</taxon>
        <taxon>Bacteroidota</taxon>
        <taxon>Bacteroidia</taxon>
        <taxon>Marinilabiliales</taxon>
        <taxon>Marinilabiliaceae</taxon>
        <taxon>Saccharicrinis</taxon>
    </lineage>
</organism>
<evidence type="ECO:0000256" key="1">
    <source>
        <dbReference type="SAM" id="Phobius"/>
    </source>
</evidence>
<evidence type="ECO:0000313" key="2">
    <source>
        <dbReference type="EMBL" id="GAF05395.1"/>
    </source>
</evidence>
<feature type="transmembrane region" description="Helical" evidence="1">
    <location>
        <begin position="592"/>
        <end position="615"/>
    </location>
</feature>
<dbReference type="InterPro" id="IPR021280">
    <property type="entry name" value="TMEM260-like"/>
</dbReference>
<feature type="transmembrane region" description="Helical" evidence="1">
    <location>
        <begin position="284"/>
        <end position="308"/>
    </location>
</feature>
<accession>W7Y3G0</accession>
<dbReference type="RefSeq" id="WP_081736040.1">
    <property type="nucleotide sequence ID" value="NZ_BAMD01000084.1"/>
</dbReference>
<feature type="transmembrane region" description="Helical" evidence="1">
    <location>
        <begin position="565"/>
        <end position="586"/>
    </location>
</feature>
<dbReference type="eggNOG" id="COG0038">
    <property type="taxonomic scope" value="Bacteria"/>
</dbReference>
<comment type="caution">
    <text evidence="2">The sequence shown here is derived from an EMBL/GenBank/DDBJ whole genome shotgun (WGS) entry which is preliminary data.</text>
</comment>
<keyword evidence="1" id="KW-1133">Transmembrane helix</keyword>
<keyword evidence="1" id="KW-0472">Membrane</keyword>
<evidence type="ECO:0008006" key="4">
    <source>
        <dbReference type="Google" id="ProtNLM"/>
    </source>
</evidence>
<feature type="transmembrane region" description="Helical" evidence="1">
    <location>
        <begin position="259"/>
        <end position="278"/>
    </location>
</feature>
<dbReference type="PANTHER" id="PTHR16214:SF3">
    <property type="entry name" value="TRANSMEMBRANE PROTEIN 260"/>
    <property type="match status" value="1"/>
</dbReference>
<dbReference type="STRING" id="869213.GCA_000517085_03786"/>
<feature type="transmembrane region" description="Helical" evidence="1">
    <location>
        <begin position="174"/>
        <end position="203"/>
    </location>
</feature>
<gene>
    <name evidence="2" type="ORF">JCM21142_104129</name>
</gene>
<dbReference type="EMBL" id="BAMD01000084">
    <property type="protein sequence ID" value="GAF05395.1"/>
    <property type="molecule type" value="Genomic_DNA"/>
</dbReference>
<protein>
    <recommendedName>
        <fullName evidence="4">DUF2723 domain-containing protein</fullName>
    </recommendedName>
</protein>
<feature type="transmembrane region" description="Helical" evidence="1">
    <location>
        <begin position="533"/>
        <end position="553"/>
    </location>
</feature>
<feature type="transmembrane region" description="Helical" evidence="1">
    <location>
        <begin position="509"/>
        <end position="527"/>
    </location>
</feature>
<feature type="transmembrane region" description="Helical" evidence="1">
    <location>
        <begin position="215"/>
        <end position="238"/>
    </location>
</feature>
<feature type="transmembrane region" description="Helical" evidence="1">
    <location>
        <begin position="6"/>
        <end position="25"/>
    </location>
</feature>
<feature type="transmembrane region" description="Helical" evidence="1">
    <location>
        <begin position="116"/>
        <end position="138"/>
    </location>
</feature>
<reference evidence="2 3" key="1">
    <citation type="journal article" date="2014" name="Genome Announc.">
        <title>Draft Genome Sequence of Cytophaga fermentans JCM 21142T, a Facultative Anaerobe Isolated from Marine Mud.</title>
        <authorList>
            <person name="Starns D."/>
            <person name="Oshima K."/>
            <person name="Suda W."/>
            <person name="Iino T."/>
            <person name="Yuki M."/>
            <person name="Inoue J."/>
            <person name="Kitamura K."/>
            <person name="Iida T."/>
            <person name="Darby A."/>
            <person name="Hattori M."/>
            <person name="Ohkuma M."/>
        </authorList>
    </citation>
    <scope>NUCLEOTIDE SEQUENCE [LARGE SCALE GENOMIC DNA]</scope>
    <source>
        <strain evidence="2 3">JCM 21142</strain>
    </source>
</reference>
<dbReference type="OrthoDB" id="9807602at2"/>
<evidence type="ECO:0000313" key="3">
    <source>
        <dbReference type="Proteomes" id="UP000019402"/>
    </source>
</evidence>
<dbReference type="InterPro" id="IPR052724">
    <property type="entry name" value="GT117_domain-containing"/>
</dbReference>
<name>W7Y3G0_9BACT</name>
<dbReference type="Proteomes" id="UP000019402">
    <property type="component" value="Unassembled WGS sequence"/>
</dbReference>
<feature type="transmembrane region" description="Helical" evidence="1">
    <location>
        <begin position="74"/>
        <end position="95"/>
    </location>
</feature>
<dbReference type="PANTHER" id="PTHR16214">
    <property type="entry name" value="TRANSMEMBRANE PROTEIN 260"/>
    <property type="match status" value="1"/>
</dbReference>
<keyword evidence="1" id="KW-0812">Transmembrane</keyword>